<dbReference type="Pfam" id="PF14206">
    <property type="entry name" value="Cys_rich_CPCC"/>
    <property type="match status" value="1"/>
</dbReference>
<dbReference type="KEGG" id="hqi:H9L05_22720"/>
<keyword evidence="2" id="KW-0378">Hydrolase</keyword>
<accession>A0A7H0H1W1</accession>
<sequence length="91" mass="10613">MNNQSNKFGYYQCPCCAYYTFQEPATGHYDICPVCYWEDDPIQHADPAYEGGANQVSLNQARINYRDLGVTEPPFKRYVRPPKQEELPDER</sequence>
<keyword evidence="2" id="KW-0614">Plasmid</keyword>
<dbReference type="AlphaFoldDB" id="A0A7H0H1W1"/>
<proteinExistence type="predicted"/>
<name>A0A7H0H1W1_9BACT</name>
<dbReference type="GO" id="GO:0016787">
    <property type="term" value="F:hydrolase activity"/>
    <property type="evidence" value="ECO:0007669"/>
    <property type="project" value="UniProtKB-KW"/>
</dbReference>
<reference evidence="2 3" key="1">
    <citation type="submission" date="2020-08" db="EMBL/GenBank/DDBJ databases">
        <title>Genome sequence of Hymenobacter qilianensis JCM 19763T.</title>
        <authorList>
            <person name="Hyun D.-W."/>
            <person name="Bae J.-W."/>
        </authorList>
    </citation>
    <scope>NUCLEOTIDE SEQUENCE [LARGE SCALE GENOMIC DNA]</scope>
    <source>
        <strain evidence="2 3">JCM 19763</strain>
        <plasmid evidence="2 3">p_unnamed4</plasmid>
    </source>
</reference>
<dbReference type="InterPro" id="IPR025983">
    <property type="entry name" value="Cys_rich_CPCC"/>
</dbReference>
<gene>
    <name evidence="2" type="ORF">H9L05_22720</name>
</gene>
<dbReference type="Proteomes" id="UP000516093">
    <property type="component" value="Plasmid p_unnamed4"/>
</dbReference>
<protein>
    <submittedName>
        <fullName evidence="2">Hydrolase</fullName>
    </submittedName>
</protein>
<geneLocation type="plasmid" evidence="2 3">
    <name>p_unnamed4</name>
</geneLocation>
<evidence type="ECO:0000259" key="1">
    <source>
        <dbReference type="Pfam" id="PF14206"/>
    </source>
</evidence>
<feature type="domain" description="Cysteine-rich CPCC" evidence="1">
    <location>
        <begin position="11"/>
        <end position="86"/>
    </location>
</feature>
<keyword evidence="3" id="KW-1185">Reference proteome</keyword>
<evidence type="ECO:0000313" key="2">
    <source>
        <dbReference type="EMBL" id="QNP54527.1"/>
    </source>
</evidence>
<organism evidence="2 3">
    <name type="scientific">Hymenobacter qilianensis</name>
    <dbReference type="NCBI Taxonomy" id="1385715"/>
    <lineage>
        <taxon>Bacteria</taxon>
        <taxon>Pseudomonadati</taxon>
        <taxon>Bacteroidota</taxon>
        <taxon>Cytophagia</taxon>
        <taxon>Cytophagales</taxon>
        <taxon>Hymenobacteraceae</taxon>
        <taxon>Hymenobacter</taxon>
    </lineage>
</organism>
<evidence type="ECO:0000313" key="3">
    <source>
        <dbReference type="Proteomes" id="UP000516093"/>
    </source>
</evidence>
<dbReference type="RefSeq" id="WP_187734686.1">
    <property type="nucleotide sequence ID" value="NZ_BMFN01000008.1"/>
</dbReference>
<dbReference type="EMBL" id="CP060788">
    <property type="protein sequence ID" value="QNP54527.1"/>
    <property type="molecule type" value="Genomic_DNA"/>
</dbReference>